<keyword evidence="8" id="KW-0560">Oxidoreductase</keyword>
<protein>
    <submittedName>
        <fullName evidence="13">Cytochrome P450 734A1-like</fullName>
    </submittedName>
</protein>
<comment type="subcellular location">
    <subcellularLocation>
        <location evidence="2">Membrane</location>
    </subcellularLocation>
</comment>
<evidence type="ECO:0000256" key="6">
    <source>
        <dbReference type="ARBA" id="ARBA00022723"/>
    </source>
</evidence>
<comment type="similarity">
    <text evidence="3">Belongs to the cytochrome P450 family.</text>
</comment>
<dbReference type="RefSeq" id="XP_006816255.1">
    <property type="nucleotide sequence ID" value="XM_006816192.1"/>
</dbReference>
<name>A0ABM0M8B4_SACKO</name>
<keyword evidence="6" id="KW-0479">Metal-binding</keyword>
<evidence type="ECO:0000256" key="5">
    <source>
        <dbReference type="ARBA" id="ARBA00022692"/>
    </source>
</evidence>
<feature type="non-terminal residue" evidence="13">
    <location>
        <position position="163"/>
    </location>
</feature>
<keyword evidence="5" id="KW-0812">Transmembrane</keyword>
<dbReference type="InterPro" id="IPR001128">
    <property type="entry name" value="Cyt_P450"/>
</dbReference>
<accession>A0ABM0M8B4</accession>
<dbReference type="Pfam" id="PF00067">
    <property type="entry name" value="p450"/>
    <property type="match status" value="1"/>
</dbReference>
<dbReference type="SUPFAM" id="SSF48264">
    <property type="entry name" value="Cytochrome P450"/>
    <property type="match status" value="1"/>
</dbReference>
<gene>
    <name evidence="13" type="primary">LOC102805576</name>
</gene>
<evidence type="ECO:0000256" key="10">
    <source>
        <dbReference type="ARBA" id="ARBA00023033"/>
    </source>
</evidence>
<evidence type="ECO:0000256" key="8">
    <source>
        <dbReference type="ARBA" id="ARBA00023002"/>
    </source>
</evidence>
<reference evidence="13" key="1">
    <citation type="submission" date="2025-08" db="UniProtKB">
        <authorList>
            <consortium name="RefSeq"/>
        </authorList>
    </citation>
    <scope>IDENTIFICATION</scope>
    <source>
        <tissue evidence="13">Testes</tissue>
    </source>
</reference>
<comment type="cofactor">
    <cofactor evidence="1">
        <name>heme</name>
        <dbReference type="ChEBI" id="CHEBI:30413"/>
    </cofactor>
</comment>
<dbReference type="PRINTS" id="PR00464">
    <property type="entry name" value="EP450II"/>
</dbReference>
<dbReference type="Proteomes" id="UP000694865">
    <property type="component" value="Unplaced"/>
</dbReference>
<sequence length="163" mass="18457">TFTQLMGNGLLSSSGNEHTSQRKLINPAFNHTSIKGMLGYFQKYSKELRHYWQDYINKNRTEDVGEVVCGVQVDLGRATLDVIGETAFGYKFNAILEPNKEITKTFSAILQGALTGSSWKRLIPFYQHLPTKENQAIKKAIGLVKKTVLEVIEHRRNEIKDGK</sequence>
<keyword evidence="9" id="KW-0408">Iron</keyword>
<evidence type="ECO:0000256" key="11">
    <source>
        <dbReference type="ARBA" id="ARBA00023136"/>
    </source>
</evidence>
<evidence type="ECO:0000256" key="4">
    <source>
        <dbReference type="ARBA" id="ARBA00022617"/>
    </source>
</evidence>
<evidence type="ECO:0000256" key="3">
    <source>
        <dbReference type="ARBA" id="ARBA00010617"/>
    </source>
</evidence>
<evidence type="ECO:0000256" key="2">
    <source>
        <dbReference type="ARBA" id="ARBA00004370"/>
    </source>
</evidence>
<dbReference type="GeneID" id="102805576"/>
<keyword evidence="12" id="KW-1185">Reference proteome</keyword>
<dbReference type="InterPro" id="IPR050665">
    <property type="entry name" value="Cytochrome_P450_Monooxygen"/>
</dbReference>
<dbReference type="Gene3D" id="1.10.630.10">
    <property type="entry name" value="Cytochrome P450"/>
    <property type="match status" value="1"/>
</dbReference>
<feature type="non-terminal residue" evidence="13">
    <location>
        <position position="1"/>
    </location>
</feature>
<proteinExistence type="inferred from homology"/>
<keyword evidence="4" id="KW-0349">Heme</keyword>
<keyword evidence="10" id="KW-0503">Monooxygenase</keyword>
<evidence type="ECO:0000256" key="7">
    <source>
        <dbReference type="ARBA" id="ARBA00022989"/>
    </source>
</evidence>
<keyword evidence="7" id="KW-1133">Transmembrane helix</keyword>
<organism evidence="12 13">
    <name type="scientific">Saccoglossus kowalevskii</name>
    <name type="common">Acorn worm</name>
    <dbReference type="NCBI Taxonomy" id="10224"/>
    <lineage>
        <taxon>Eukaryota</taxon>
        <taxon>Metazoa</taxon>
        <taxon>Hemichordata</taxon>
        <taxon>Enteropneusta</taxon>
        <taxon>Harrimaniidae</taxon>
        <taxon>Saccoglossus</taxon>
    </lineage>
</organism>
<evidence type="ECO:0000313" key="12">
    <source>
        <dbReference type="Proteomes" id="UP000694865"/>
    </source>
</evidence>
<dbReference type="InterPro" id="IPR036396">
    <property type="entry name" value="Cyt_P450_sf"/>
</dbReference>
<evidence type="ECO:0000256" key="1">
    <source>
        <dbReference type="ARBA" id="ARBA00001971"/>
    </source>
</evidence>
<evidence type="ECO:0000256" key="9">
    <source>
        <dbReference type="ARBA" id="ARBA00023004"/>
    </source>
</evidence>
<dbReference type="InterPro" id="IPR002402">
    <property type="entry name" value="Cyt_P450_E_grp-II"/>
</dbReference>
<keyword evidence="11" id="KW-0472">Membrane</keyword>
<evidence type="ECO:0000313" key="13">
    <source>
        <dbReference type="RefSeq" id="XP_006816255.1"/>
    </source>
</evidence>
<dbReference type="PANTHER" id="PTHR24282">
    <property type="entry name" value="CYTOCHROME P450 FAMILY MEMBER"/>
    <property type="match status" value="1"/>
</dbReference>
<dbReference type="PANTHER" id="PTHR24282:SF211">
    <property type="entry name" value="CYTOCHROME P450-RELATED"/>
    <property type="match status" value="1"/>
</dbReference>